<keyword evidence="7 12" id="KW-0547">Nucleotide-binding</keyword>
<dbReference type="SUPFAM" id="SSF52540">
    <property type="entry name" value="P-loop containing nucleoside triphosphate hydrolases"/>
    <property type="match status" value="1"/>
</dbReference>
<evidence type="ECO:0000313" key="15">
    <source>
        <dbReference type="Proteomes" id="UP000501316"/>
    </source>
</evidence>
<keyword evidence="8 12" id="KW-0067">ATP-binding</keyword>
<dbReference type="Pfam" id="PF00142">
    <property type="entry name" value="Fer4_NifH"/>
    <property type="match status" value="1"/>
</dbReference>
<comment type="function">
    <text evidence="2">The key enzymatic reactions in nitrogen fixation are catalyzed by the nitrogenase complex, which has 2 components: the iron protein and the molybdenum-iron protein.</text>
</comment>
<dbReference type="EMBL" id="CP046161">
    <property type="protein sequence ID" value="QKO30476.1"/>
    <property type="molecule type" value="Genomic_DNA"/>
</dbReference>
<evidence type="ECO:0000256" key="3">
    <source>
        <dbReference type="ARBA" id="ARBA00005504"/>
    </source>
</evidence>
<reference evidence="15 16" key="1">
    <citation type="submission" date="2019-11" db="EMBL/GenBank/DDBJ databases">
        <authorList>
            <person name="Ren C."/>
            <person name="Wang H."/>
            <person name="Xu Y."/>
        </authorList>
    </citation>
    <scope>NUCLEOTIDE SEQUENCE [LARGE SCALE GENOMIC DNA]</scope>
    <source>
        <strain evidence="16">JNU-WLY1368</strain>
        <strain evidence="13 15">LBM 19010</strain>
    </source>
</reference>
<evidence type="ECO:0000256" key="2">
    <source>
        <dbReference type="ARBA" id="ARBA00002234"/>
    </source>
</evidence>
<dbReference type="KEGG" id="clf:GJQ69_08510"/>
<keyword evidence="12" id="KW-0004">4Fe-4S</keyword>
<dbReference type="InterPro" id="IPR000392">
    <property type="entry name" value="NifH/frxC"/>
</dbReference>
<comment type="subunit">
    <text evidence="4">Homodimer.</text>
</comment>
<evidence type="ECO:0000256" key="9">
    <source>
        <dbReference type="ARBA" id="ARBA00023004"/>
    </source>
</evidence>
<evidence type="ECO:0000313" key="14">
    <source>
        <dbReference type="EMBL" id="QKO30476.1"/>
    </source>
</evidence>
<evidence type="ECO:0000256" key="5">
    <source>
        <dbReference type="ARBA" id="ARBA00012773"/>
    </source>
</evidence>
<dbReference type="PANTHER" id="PTHR42864:SF2">
    <property type="entry name" value="LIGHT-INDEPENDENT PROTOCHLOROPHYLLIDE REDUCTASE IRON-SULFUR ATP-BINDING PROTEIN"/>
    <property type="match status" value="1"/>
</dbReference>
<comment type="similarity">
    <text evidence="3 12">Belongs to the NifH/BchL/ChlL family.</text>
</comment>
<dbReference type="InterPro" id="IPR027417">
    <property type="entry name" value="P-loop_NTPase"/>
</dbReference>
<sequence length="253" mass="27603">MIKLAVYGKGGIGKSTMTSNLASAFASLGKRVIQIGCDPKADSTINLLGGKPVQPVMDYLREYDREPTQIEEIAKEGFNHILCIETGGPTPGLGCAGRGIITTFQLLKDLKLFETYRPDVVLYDVLGDVVCGGFAAPIREGYAEEVLIVTSGEKMALYAAENIRKAVQNFADRSYAKVRGILLNRRNVENEEEKVHAFAQNAGLPILADIPRSKEILHFEDMGKTVVEGGPKLPVSQKFFALAQRLLEDETNG</sequence>
<dbReference type="EMBL" id="CP046051">
    <property type="protein sequence ID" value="QKN24510.1"/>
    <property type="molecule type" value="Genomic_DNA"/>
</dbReference>
<evidence type="ECO:0000256" key="1">
    <source>
        <dbReference type="ARBA" id="ARBA00001966"/>
    </source>
</evidence>
<evidence type="ECO:0000256" key="12">
    <source>
        <dbReference type="RuleBase" id="RU003688"/>
    </source>
</evidence>
<proteinExistence type="inferred from homology"/>
<reference evidence="14" key="2">
    <citation type="journal article" date="2021" name="Appl. Environ. Microbiol.">
        <title>Adaptability of a Caproate-Producing Bacterium Contributes to Its Dominance in an Anaerobic Fermentation System.</title>
        <authorList>
            <person name="Wang H."/>
            <person name="Gu Y."/>
            <person name="Zhou W."/>
            <person name="Zhao D."/>
            <person name="Qiao Z."/>
            <person name="Zheng J."/>
            <person name="Gao J."/>
            <person name="Chen X."/>
            <person name="Ren C."/>
            <person name="Xu Y."/>
        </authorList>
    </citation>
    <scope>NUCLEOTIDE SEQUENCE</scope>
    <source>
        <strain evidence="14">JNU-WLY1368</strain>
    </source>
</reference>
<keyword evidence="10 12" id="KW-0411">Iron-sulfur</keyword>
<dbReference type="AlphaFoldDB" id="A0A859DRQ3"/>
<evidence type="ECO:0000313" key="13">
    <source>
        <dbReference type="EMBL" id="QKN24510.1"/>
    </source>
</evidence>
<gene>
    <name evidence="13" type="ORF">GJQ69_08510</name>
    <name evidence="14" type="ORF">GKP14_05280</name>
</gene>
<dbReference type="PROSITE" id="PS00746">
    <property type="entry name" value="NIFH_FRXC_1"/>
    <property type="match status" value="1"/>
</dbReference>
<keyword evidence="6 12" id="KW-0479">Metal-binding</keyword>
<evidence type="ECO:0000256" key="4">
    <source>
        <dbReference type="ARBA" id="ARBA00011738"/>
    </source>
</evidence>
<dbReference type="CDD" id="cd02040">
    <property type="entry name" value="NifH"/>
    <property type="match status" value="1"/>
</dbReference>
<dbReference type="PIRSF" id="PIRSF000363">
    <property type="entry name" value="Nitrogenase_iron"/>
    <property type="match status" value="1"/>
</dbReference>
<comment type="cofactor">
    <cofactor evidence="1">
        <name>[4Fe-4S] cluster</name>
        <dbReference type="ChEBI" id="CHEBI:49883"/>
    </cofactor>
</comment>
<dbReference type="PROSITE" id="PS51026">
    <property type="entry name" value="NIFH_FRXC_3"/>
    <property type="match status" value="1"/>
</dbReference>
<organism evidence="13 15">
    <name type="scientific">Caproicibacterium lactatifermentans</name>
    <dbReference type="NCBI Taxonomy" id="2666138"/>
    <lineage>
        <taxon>Bacteria</taxon>
        <taxon>Bacillati</taxon>
        <taxon>Bacillota</taxon>
        <taxon>Clostridia</taxon>
        <taxon>Eubacteriales</taxon>
        <taxon>Oscillospiraceae</taxon>
        <taxon>Caproicibacterium</taxon>
    </lineage>
</organism>
<dbReference type="GO" id="GO:0005524">
    <property type="term" value="F:ATP binding"/>
    <property type="evidence" value="ECO:0007669"/>
    <property type="project" value="UniProtKB-KW"/>
</dbReference>
<dbReference type="GO" id="GO:0046872">
    <property type="term" value="F:metal ion binding"/>
    <property type="evidence" value="ECO:0007669"/>
    <property type="project" value="UniProtKB-KW"/>
</dbReference>
<dbReference type="Gene3D" id="3.40.50.300">
    <property type="entry name" value="P-loop containing nucleotide triphosphate hydrolases"/>
    <property type="match status" value="1"/>
</dbReference>
<dbReference type="PROSITE" id="PS00692">
    <property type="entry name" value="NIFH_FRXC_2"/>
    <property type="match status" value="1"/>
</dbReference>
<evidence type="ECO:0000256" key="6">
    <source>
        <dbReference type="ARBA" id="ARBA00022723"/>
    </source>
</evidence>
<reference evidence="14" key="3">
    <citation type="journal article" date="2022" name="Int. J. Syst. Evol. Microbiol.">
        <title>Caproicibacterium lactatifermentans sp. nov., isolated from pit clay used for the production of Chinese strong aroma-type liquor.</title>
        <authorList>
            <person name="Wang H."/>
            <person name="Gu Y."/>
            <person name="Zhao D."/>
            <person name="Qiao Z."/>
            <person name="Zheng J."/>
            <person name="Gao J."/>
            <person name="Ren C."/>
            <person name="Xu Y."/>
        </authorList>
    </citation>
    <scope>NUCLEOTIDE SEQUENCE</scope>
    <source>
        <strain evidence="14">JNU-WLY1368</strain>
    </source>
</reference>
<evidence type="ECO:0000256" key="8">
    <source>
        <dbReference type="ARBA" id="ARBA00022840"/>
    </source>
</evidence>
<comment type="catalytic activity">
    <reaction evidence="11">
        <text>N2 + 8 reduced [2Fe-2S]-[ferredoxin] + 16 ATP + 16 H2O = H2 + 8 oxidized [2Fe-2S]-[ferredoxin] + 2 NH4(+) + 16 ADP + 16 phosphate + 6 H(+)</text>
        <dbReference type="Rhea" id="RHEA:21448"/>
        <dbReference type="Rhea" id="RHEA-COMP:10000"/>
        <dbReference type="Rhea" id="RHEA-COMP:10001"/>
        <dbReference type="ChEBI" id="CHEBI:15377"/>
        <dbReference type="ChEBI" id="CHEBI:15378"/>
        <dbReference type="ChEBI" id="CHEBI:17997"/>
        <dbReference type="ChEBI" id="CHEBI:18276"/>
        <dbReference type="ChEBI" id="CHEBI:28938"/>
        <dbReference type="ChEBI" id="CHEBI:30616"/>
        <dbReference type="ChEBI" id="CHEBI:33737"/>
        <dbReference type="ChEBI" id="CHEBI:33738"/>
        <dbReference type="ChEBI" id="CHEBI:43474"/>
        <dbReference type="ChEBI" id="CHEBI:456216"/>
        <dbReference type="EC" id="1.18.6.1"/>
    </reaction>
</comment>
<dbReference type="PANTHER" id="PTHR42864">
    <property type="entry name" value="LIGHT-INDEPENDENT PROTOCHLOROPHYLLIDE REDUCTASE IRON-SULFUR ATP-BINDING PROTEIN"/>
    <property type="match status" value="1"/>
</dbReference>
<keyword evidence="16" id="KW-1185">Reference proteome</keyword>
<dbReference type="EC" id="1.18.6.1" evidence="5"/>
<dbReference type="Proteomes" id="UP000509623">
    <property type="component" value="Chromosome"/>
</dbReference>
<dbReference type="Proteomes" id="UP000501316">
    <property type="component" value="Chromosome"/>
</dbReference>
<evidence type="ECO:0000256" key="11">
    <source>
        <dbReference type="ARBA" id="ARBA00047967"/>
    </source>
</evidence>
<keyword evidence="9 12" id="KW-0408">Iron</keyword>
<dbReference type="GO" id="GO:0016163">
    <property type="term" value="F:nitrogenase activity"/>
    <property type="evidence" value="ECO:0007669"/>
    <property type="project" value="UniProtKB-EC"/>
</dbReference>
<keyword evidence="12" id="KW-0560">Oxidoreductase</keyword>
<accession>A0A859DRQ3</accession>
<evidence type="ECO:0000313" key="16">
    <source>
        <dbReference type="Proteomes" id="UP000509623"/>
    </source>
</evidence>
<dbReference type="InterPro" id="IPR030655">
    <property type="entry name" value="NifH/chlL_CS"/>
</dbReference>
<dbReference type="RefSeq" id="WP_086035158.1">
    <property type="nucleotide sequence ID" value="NZ_CP046051.1"/>
</dbReference>
<dbReference type="GO" id="GO:0051539">
    <property type="term" value="F:4 iron, 4 sulfur cluster binding"/>
    <property type="evidence" value="ECO:0007669"/>
    <property type="project" value="UniProtKB-KW"/>
</dbReference>
<protein>
    <recommendedName>
        <fullName evidence="5">nitrogenase</fullName>
        <ecNumber evidence="5">1.18.6.1</ecNumber>
    </recommendedName>
</protein>
<name>A0A859DRQ3_9FIRM</name>
<evidence type="ECO:0000256" key="10">
    <source>
        <dbReference type="ARBA" id="ARBA00023014"/>
    </source>
</evidence>
<evidence type="ECO:0000256" key="7">
    <source>
        <dbReference type="ARBA" id="ARBA00022741"/>
    </source>
</evidence>
<dbReference type="PRINTS" id="PR00091">
    <property type="entry name" value="NITROGNASEII"/>
</dbReference>